<evidence type="ECO:0000256" key="10">
    <source>
        <dbReference type="ARBA" id="ARBA00048807"/>
    </source>
</evidence>
<dbReference type="InterPro" id="IPR007115">
    <property type="entry name" value="6-PTP_synth/QueD"/>
</dbReference>
<dbReference type="PANTHER" id="PTHR12589:SF7">
    <property type="entry name" value="6-PYRUVOYL TETRAHYDROBIOPTERIN SYNTHASE"/>
    <property type="match status" value="1"/>
</dbReference>
<sequence>MKVSKKFRWEGAHRIAWHTEGCQHLHGHSYVLWVEVEGPTGDKGMLMDFKVLKKVLKPLIAAWDHATLIARDDVRLKEAIDHLDSKFYLLPYDSTAENMCRYITDYLLQQGAAELAAHRIHTLTVRIQETESCFAELRTPVDVETLASHLAPGSWSATPMVQAQ</sequence>
<dbReference type="RefSeq" id="WP_009196765.1">
    <property type="nucleotide sequence ID" value="NZ_AODQ01000111.1"/>
</dbReference>
<comment type="caution">
    <text evidence="11">The sequence shown here is derived from an EMBL/GenBank/DDBJ whole genome shotgun (WGS) entry which is preliminary data.</text>
</comment>
<dbReference type="Proteomes" id="UP000011910">
    <property type="component" value="Unassembled WGS sequence"/>
</dbReference>
<evidence type="ECO:0000256" key="4">
    <source>
        <dbReference type="ARBA" id="ARBA00012982"/>
    </source>
</evidence>
<dbReference type="SUPFAM" id="SSF55620">
    <property type="entry name" value="Tetrahydrobiopterin biosynthesis enzymes-like"/>
    <property type="match status" value="1"/>
</dbReference>
<evidence type="ECO:0000313" key="11">
    <source>
        <dbReference type="EMBL" id="EMR01497.1"/>
    </source>
</evidence>
<evidence type="ECO:0000256" key="8">
    <source>
        <dbReference type="ARBA" id="ARBA00023239"/>
    </source>
</evidence>
<dbReference type="InterPro" id="IPR038418">
    <property type="entry name" value="6-PTP_synth/QueD_sf"/>
</dbReference>
<name>M7N2G8_9BACT</name>
<comment type="pathway">
    <text evidence="2">Purine metabolism; 7-cyano-7-deazaguanine biosynthesis.</text>
</comment>
<comment type="cofactor">
    <cofactor evidence="1">
        <name>Zn(2+)</name>
        <dbReference type="ChEBI" id="CHEBI:29105"/>
    </cofactor>
</comment>
<keyword evidence="7" id="KW-0862">Zinc</keyword>
<gene>
    <name evidence="11" type="ORF">ADICEAN_03382</name>
</gene>
<proteinExistence type="inferred from homology"/>
<dbReference type="OrthoDB" id="9804698at2"/>
<comment type="catalytic activity">
    <reaction evidence="10">
        <text>7,8-dihydroneopterin 3'-triphosphate + H2O = 6-carboxy-5,6,7,8-tetrahydropterin + triphosphate + acetaldehyde + 2 H(+)</text>
        <dbReference type="Rhea" id="RHEA:27966"/>
        <dbReference type="ChEBI" id="CHEBI:15343"/>
        <dbReference type="ChEBI" id="CHEBI:15377"/>
        <dbReference type="ChEBI" id="CHEBI:15378"/>
        <dbReference type="ChEBI" id="CHEBI:18036"/>
        <dbReference type="ChEBI" id="CHEBI:58462"/>
        <dbReference type="ChEBI" id="CHEBI:61032"/>
        <dbReference type="EC" id="4.1.2.50"/>
    </reaction>
</comment>
<comment type="similarity">
    <text evidence="3">Belongs to the PTPS family. QueD subfamily.</text>
</comment>
<evidence type="ECO:0000256" key="2">
    <source>
        <dbReference type="ARBA" id="ARBA00005061"/>
    </source>
</evidence>
<keyword evidence="8" id="KW-0456">Lyase</keyword>
<evidence type="ECO:0000313" key="12">
    <source>
        <dbReference type="Proteomes" id="UP000011910"/>
    </source>
</evidence>
<accession>M7N2G8</accession>
<keyword evidence="12" id="KW-1185">Reference proteome</keyword>
<evidence type="ECO:0000256" key="3">
    <source>
        <dbReference type="ARBA" id="ARBA00008900"/>
    </source>
</evidence>
<organism evidence="11 12">
    <name type="scientific">Cesiribacter andamanensis AMV16</name>
    <dbReference type="NCBI Taxonomy" id="1279009"/>
    <lineage>
        <taxon>Bacteria</taxon>
        <taxon>Pseudomonadati</taxon>
        <taxon>Bacteroidota</taxon>
        <taxon>Cytophagia</taxon>
        <taxon>Cytophagales</taxon>
        <taxon>Cesiribacteraceae</taxon>
        <taxon>Cesiribacter</taxon>
    </lineage>
</organism>
<dbReference type="AlphaFoldDB" id="M7N2G8"/>
<dbReference type="STRING" id="1279009.ADICEAN_03382"/>
<protein>
    <recommendedName>
        <fullName evidence="5">6-carboxy-5,6,7,8-tetrahydropterin synthase</fullName>
        <ecNumber evidence="4">4.1.2.50</ecNumber>
    </recommendedName>
    <alternativeName>
        <fullName evidence="9">Queuosine biosynthesis protein QueD</fullName>
    </alternativeName>
</protein>
<dbReference type="eggNOG" id="COG0720">
    <property type="taxonomic scope" value="Bacteria"/>
</dbReference>
<keyword evidence="6" id="KW-0479">Metal-binding</keyword>
<evidence type="ECO:0000256" key="9">
    <source>
        <dbReference type="ARBA" id="ARBA00031449"/>
    </source>
</evidence>
<evidence type="ECO:0000256" key="7">
    <source>
        <dbReference type="ARBA" id="ARBA00022833"/>
    </source>
</evidence>
<evidence type="ECO:0000256" key="6">
    <source>
        <dbReference type="ARBA" id="ARBA00022723"/>
    </source>
</evidence>
<dbReference type="PANTHER" id="PTHR12589">
    <property type="entry name" value="PYRUVOYL TETRAHYDROBIOPTERIN SYNTHASE"/>
    <property type="match status" value="1"/>
</dbReference>
<dbReference type="GO" id="GO:0070497">
    <property type="term" value="F:6-carboxytetrahydropterin synthase activity"/>
    <property type="evidence" value="ECO:0007669"/>
    <property type="project" value="UniProtKB-EC"/>
</dbReference>
<dbReference type="GO" id="GO:0046872">
    <property type="term" value="F:metal ion binding"/>
    <property type="evidence" value="ECO:0007669"/>
    <property type="project" value="UniProtKB-KW"/>
</dbReference>
<dbReference type="EMBL" id="AODQ01000111">
    <property type="protein sequence ID" value="EMR01497.1"/>
    <property type="molecule type" value="Genomic_DNA"/>
</dbReference>
<reference evidence="11 12" key="1">
    <citation type="journal article" date="2013" name="Genome Announc.">
        <title>Draft Genome Sequence of Cesiribacter andamanensis Strain AMV16T, Isolated from a Soil Sample from a Mud Volcano in the Andaman Islands, India.</title>
        <authorList>
            <person name="Shivaji S."/>
            <person name="Ara S."/>
            <person name="Begum Z."/>
            <person name="Srinivas T.N."/>
            <person name="Singh A."/>
            <person name="Kumar Pinnaka A."/>
        </authorList>
    </citation>
    <scope>NUCLEOTIDE SEQUENCE [LARGE SCALE GENOMIC DNA]</scope>
    <source>
        <strain evidence="11 12">AMV16</strain>
    </source>
</reference>
<dbReference type="Gene3D" id="3.30.479.10">
    <property type="entry name" value="6-pyruvoyl tetrahydropterin synthase/QueD"/>
    <property type="match status" value="1"/>
</dbReference>
<dbReference type="UniPathway" id="UPA00391"/>
<evidence type="ECO:0000256" key="1">
    <source>
        <dbReference type="ARBA" id="ARBA00001947"/>
    </source>
</evidence>
<dbReference type="EC" id="4.1.2.50" evidence="4"/>
<dbReference type="Pfam" id="PF01242">
    <property type="entry name" value="PTPS"/>
    <property type="match status" value="1"/>
</dbReference>
<evidence type="ECO:0000256" key="5">
    <source>
        <dbReference type="ARBA" id="ARBA00018141"/>
    </source>
</evidence>